<feature type="binding site" evidence="12">
    <location>
        <position position="680"/>
    </location>
    <ligand>
        <name>Zn(2+)</name>
        <dbReference type="ChEBI" id="CHEBI:29105"/>
    </ligand>
</feature>
<dbReference type="PROSITE" id="PS50860">
    <property type="entry name" value="AA_TRNA_LIGASE_II_ALA"/>
    <property type="match status" value="1"/>
</dbReference>
<evidence type="ECO:0000256" key="8">
    <source>
        <dbReference type="ARBA" id="ARBA00022840"/>
    </source>
</evidence>
<keyword evidence="7 12" id="KW-0862">Zinc</keyword>
<dbReference type="Gene3D" id="3.30.980.10">
    <property type="entry name" value="Threonyl-trna Synthetase, Chain A, domain 2"/>
    <property type="match status" value="1"/>
</dbReference>
<dbReference type="SUPFAM" id="SSF55681">
    <property type="entry name" value="Class II aaRS and biotin synthetases"/>
    <property type="match status" value="1"/>
</dbReference>
<dbReference type="InterPro" id="IPR003156">
    <property type="entry name" value="DHHA1_dom"/>
</dbReference>
<dbReference type="PRINTS" id="PR00980">
    <property type="entry name" value="TRNASYNTHALA"/>
</dbReference>
<dbReference type="OrthoDB" id="9803884at2"/>
<keyword evidence="5 12" id="KW-0479">Metal-binding</keyword>
<dbReference type="Gene3D" id="3.30.930.10">
    <property type="entry name" value="Bira Bifunctional Protein, Domain 2"/>
    <property type="match status" value="1"/>
</dbReference>
<evidence type="ECO:0000256" key="3">
    <source>
        <dbReference type="ARBA" id="ARBA00022555"/>
    </source>
</evidence>
<dbReference type="InterPro" id="IPR050058">
    <property type="entry name" value="Ala-tRNA_ligase"/>
</dbReference>
<evidence type="ECO:0000256" key="4">
    <source>
        <dbReference type="ARBA" id="ARBA00022598"/>
    </source>
</evidence>
<dbReference type="GO" id="GO:0005829">
    <property type="term" value="C:cytosol"/>
    <property type="evidence" value="ECO:0007669"/>
    <property type="project" value="TreeGrafter"/>
</dbReference>
<dbReference type="FunFam" id="3.30.54.20:FF:000001">
    <property type="entry name" value="Alanine--tRNA ligase"/>
    <property type="match status" value="1"/>
</dbReference>
<evidence type="ECO:0000259" key="14">
    <source>
        <dbReference type="PROSITE" id="PS50860"/>
    </source>
</evidence>
<dbReference type="FunFam" id="3.30.980.10:FF:000004">
    <property type="entry name" value="Alanine--tRNA ligase, cytoplasmic"/>
    <property type="match status" value="1"/>
</dbReference>
<dbReference type="PANTHER" id="PTHR11777">
    <property type="entry name" value="ALANYL-TRNA SYNTHETASE"/>
    <property type="match status" value="1"/>
</dbReference>
<dbReference type="InterPro" id="IPR002318">
    <property type="entry name" value="Ala-tRNA-lgiase_IIc"/>
</dbReference>
<organism evidence="15 16">
    <name type="scientific">Manganibacter manganicus</name>
    <dbReference type="NCBI Taxonomy" id="1873176"/>
    <lineage>
        <taxon>Bacteria</taxon>
        <taxon>Pseudomonadati</taxon>
        <taxon>Pseudomonadota</taxon>
        <taxon>Alphaproteobacteria</taxon>
        <taxon>Hyphomicrobiales</taxon>
        <taxon>Phyllobacteriaceae</taxon>
        <taxon>Manganibacter</taxon>
    </lineage>
</organism>
<dbReference type="InterPro" id="IPR023033">
    <property type="entry name" value="Ala_tRNA_ligase_euk/bac"/>
</dbReference>
<dbReference type="FunFam" id="2.40.30.130:FF:000001">
    <property type="entry name" value="Alanine--tRNA ligase"/>
    <property type="match status" value="1"/>
</dbReference>
<dbReference type="SMART" id="SM00863">
    <property type="entry name" value="tRNA_SAD"/>
    <property type="match status" value="1"/>
</dbReference>
<dbReference type="GO" id="GO:0000049">
    <property type="term" value="F:tRNA binding"/>
    <property type="evidence" value="ECO:0007669"/>
    <property type="project" value="UniProtKB-KW"/>
</dbReference>
<dbReference type="Proteomes" id="UP000191905">
    <property type="component" value="Unassembled WGS sequence"/>
</dbReference>
<dbReference type="Gene3D" id="3.30.54.20">
    <property type="match status" value="1"/>
</dbReference>
<sequence>MSGVNDIRSTFLDYFRKNGHEVVASSPLVPRNDPTLMFTNAGMVQFKNVFTGLEKRPYSTATTSQKCVRAGGKHNDLDNVGYTARHLTYFEMLGNFSFGDYFKDRAIELAWNLITREFGLSKDKLLVTVYHTDDEAADYWKKIAGFPDDRIIRIPTSDNFWAMGDTGPCGPCSEIFIDRGEHIWGGPPGSPEEDGDRFLEFWNLVFMQYEQVTKEERVDLPRPSIDTGMGLERMASILQGVESVFETDLFRHLIDAAASALGHAPTKDNTASFRVIADHLRSASFLIADGVLPSNEGRGYVLRRIMRRAMRHGQLLGAGEPLMWKLVPALLREMGQAYPELVRGEALITETLKLEETRFRKTLARGLTLLEEATGDLSAGDMLDGETAFKLYDTYGFPLDLTQDALRQRNISVNLDGFNDAMQRQRAEARANWAGSGEAATETIWFALREKLGATEFLGYDTEKAEGIVLSLVADGKETASASPGDAVAVVVNQTPFYGESGGQMGDTGIISGEGFSVVVTDTQKKADGLFIHLGKVVKGDVKVGVAVELAVDHARRSRLRANHSATHLIHEALREVLGTHVAQKGSLVAPDRLRFDISHNKPVSADELEQVEKMANEIVRQNGAVTTRLMSVDDARAEGAMALFGEKYGDEVRVVSMGTSLHGEKVNRPYSIELCGGTHVRATGDIGLVRILSDSPVAAGVRRIEALTGEAARSHLDEQDRRLKAAATVLKISPADVPARIEALLEERKKLERELTDARKKLAMGGGGGARAEVASETVSGIGFMGRAVSGVAPKDLKSLVDEGKKTLGSGVVVLIGETEGKASVVVGVTDDLTARFSAVDLVRKASAALGGQGGGGRPDMAQAGGPDASKANDAIAAVKTALQAA</sequence>
<dbReference type="GO" id="GO:0002161">
    <property type="term" value="F:aminoacyl-tRNA deacylase activity"/>
    <property type="evidence" value="ECO:0007669"/>
    <property type="project" value="TreeGrafter"/>
</dbReference>
<evidence type="ECO:0000256" key="6">
    <source>
        <dbReference type="ARBA" id="ARBA00022741"/>
    </source>
</evidence>
<feature type="binding site" evidence="12">
    <location>
        <position position="676"/>
    </location>
    <ligand>
        <name>Zn(2+)</name>
        <dbReference type="ChEBI" id="CHEBI:29105"/>
    </ligand>
</feature>
<reference evidence="15 16" key="1">
    <citation type="journal article" date="2016" name="Int. J. Syst. Evol. Microbiol.">
        <title>Pseudaminobacter manganicus sp. nov., isolated from sludge of a manganese mine.</title>
        <authorList>
            <person name="Li J."/>
            <person name="Huang J."/>
            <person name="Liao S."/>
            <person name="Wang G."/>
        </authorList>
    </citation>
    <scope>NUCLEOTIDE SEQUENCE [LARGE SCALE GENOMIC DNA]</scope>
    <source>
        <strain evidence="15 16">JH-7</strain>
    </source>
</reference>
<dbReference type="AlphaFoldDB" id="A0A1V8RTX3"/>
<dbReference type="InterPro" id="IPR018165">
    <property type="entry name" value="Ala-tRNA-synth_IIc_core"/>
</dbReference>
<gene>
    <name evidence="12" type="primary">alaS</name>
    <name evidence="15" type="ORF">BFN67_13550</name>
</gene>
<keyword evidence="8 12" id="KW-0067">ATP-binding</keyword>
<dbReference type="InterPro" id="IPR045864">
    <property type="entry name" value="aa-tRNA-synth_II/BPL/LPL"/>
</dbReference>
<keyword evidence="9 12" id="KW-0694">RNA-binding</keyword>
<comment type="cofactor">
    <cofactor evidence="12">
        <name>Zn(2+)</name>
        <dbReference type="ChEBI" id="CHEBI:29105"/>
    </cofactor>
    <text evidence="12">Binds 1 zinc ion per subunit.</text>
</comment>
<evidence type="ECO:0000256" key="11">
    <source>
        <dbReference type="ARBA" id="ARBA00023146"/>
    </source>
</evidence>
<dbReference type="GO" id="GO:0005524">
    <property type="term" value="F:ATP binding"/>
    <property type="evidence" value="ECO:0007669"/>
    <property type="project" value="UniProtKB-UniRule"/>
</dbReference>
<comment type="catalytic activity">
    <reaction evidence="12">
        <text>tRNA(Ala) + L-alanine + ATP = L-alanyl-tRNA(Ala) + AMP + diphosphate</text>
        <dbReference type="Rhea" id="RHEA:12540"/>
        <dbReference type="Rhea" id="RHEA-COMP:9657"/>
        <dbReference type="Rhea" id="RHEA-COMP:9923"/>
        <dbReference type="ChEBI" id="CHEBI:30616"/>
        <dbReference type="ChEBI" id="CHEBI:33019"/>
        <dbReference type="ChEBI" id="CHEBI:57972"/>
        <dbReference type="ChEBI" id="CHEBI:78442"/>
        <dbReference type="ChEBI" id="CHEBI:78497"/>
        <dbReference type="ChEBI" id="CHEBI:456215"/>
        <dbReference type="EC" id="6.1.1.7"/>
    </reaction>
</comment>
<dbReference type="Pfam" id="PF01411">
    <property type="entry name" value="tRNA-synt_2c"/>
    <property type="match status" value="1"/>
</dbReference>
<dbReference type="InterPro" id="IPR018164">
    <property type="entry name" value="Ala-tRNA-synth_IIc_N"/>
</dbReference>
<dbReference type="InterPro" id="IPR018162">
    <property type="entry name" value="Ala-tRNA-ligase_IIc_anticod-bd"/>
</dbReference>
<feature type="domain" description="Alanyl-transfer RNA synthetases family profile" evidence="14">
    <location>
        <begin position="2"/>
        <end position="719"/>
    </location>
</feature>
<keyword evidence="3 12" id="KW-0820">tRNA-binding</keyword>
<dbReference type="InterPro" id="IPR009000">
    <property type="entry name" value="Transl_B-barrel_sf"/>
</dbReference>
<name>A0A1V8RTX3_9HYPH</name>
<evidence type="ECO:0000256" key="12">
    <source>
        <dbReference type="HAMAP-Rule" id="MF_00036"/>
    </source>
</evidence>
<keyword evidence="6 12" id="KW-0547">Nucleotide-binding</keyword>
<keyword evidence="16" id="KW-1185">Reference proteome</keyword>
<evidence type="ECO:0000256" key="10">
    <source>
        <dbReference type="ARBA" id="ARBA00022917"/>
    </source>
</evidence>
<protein>
    <recommendedName>
        <fullName evidence="12">Alanine--tRNA ligase</fullName>
        <ecNumber evidence="12">6.1.1.7</ecNumber>
    </recommendedName>
    <alternativeName>
        <fullName evidence="12">Alanyl-tRNA synthetase</fullName>
        <shortName evidence="12">AlaRS</shortName>
    </alternativeName>
</protein>
<keyword evidence="12" id="KW-0963">Cytoplasm</keyword>
<dbReference type="Pfam" id="PF07973">
    <property type="entry name" value="tRNA_SAD"/>
    <property type="match status" value="1"/>
</dbReference>
<dbReference type="FunFam" id="3.30.930.10:FF:000004">
    <property type="entry name" value="Alanine--tRNA ligase"/>
    <property type="match status" value="1"/>
</dbReference>
<evidence type="ECO:0000256" key="13">
    <source>
        <dbReference type="SAM" id="MobiDB-lite"/>
    </source>
</evidence>
<dbReference type="SUPFAM" id="SSF55186">
    <property type="entry name" value="ThrRS/AlaRS common domain"/>
    <property type="match status" value="1"/>
</dbReference>
<dbReference type="Pfam" id="PF02272">
    <property type="entry name" value="DHHA1"/>
    <property type="match status" value="1"/>
</dbReference>
<dbReference type="InterPro" id="IPR018163">
    <property type="entry name" value="Thr/Ala-tRNA-synth_IIc_edit"/>
</dbReference>
<dbReference type="NCBIfam" id="TIGR00344">
    <property type="entry name" value="alaS"/>
    <property type="match status" value="1"/>
</dbReference>
<feature type="binding site" evidence="12">
    <location>
        <position position="568"/>
    </location>
    <ligand>
        <name>Zn(2+)</name>
        <dbReference type="ChEBI" id="CHEBI:29105"/>
    </ligand>
</feature>
<dbReference type="InterPro" id="IPR012947">
    <property type="entry name" value="tRNA_SAD"/>
</dbReference>
<dbReference type="SUPFAM" id="SSF50447">
    <property type="entry name" value="Translation proteins"/>
    <property type="match status" value="1"/>
</dbReference>
<dbReference type="SUPFAM" id="SSF101353">
    <property type="entry name" value="Putative anticodon-binding domain of alanyl-tRNA synthetase (AlaRS)"/>
    <property type="match status" value="1"/>
</dbReference>
<dbReference type="GO" id="GO:0008270">
    <property type="term" value="F:zinc ion binding"/>
    <property type="evidence" value="ECO:0007669"/>
    <property type="project" value="UniProtKB-UniRule"/>
</dbReference>
<keyword evidence="4 12" id="KW-0436">Ligase</keyword>
<dbReference type="RefSeq" id="WP_080918699.1">
    <property type="nucleotide sequence ID" value="NZ_MDET01000006.1"/>
</dbReference>
<keyword evidence="10 12" id="KW-0648">Protein biosynthesis</keyword>
<comment type="caution">
    <text evidence="15">The sequence shown here is derived from an EMBL/GenBank/DDBJ whole genome shotgun (WGS) entry which is preliminary data.</text>
</comment>
<comment type="function">
    <text evidence="12">Catalyzes the attachment of alanine to tRNA(Ala) in a two-step reaction: alanine is first activated by ATP to form Ala-AMP and then transferred to the acceptor end of tRNA(Ala). Also edits incorrectly charged Ser-tRNA(Ala) and Gly-tRNA(Ala) via its editing domain.</text>
</comment>
<comment type="domain">
    <text evidence="12">Consists of three domains; the N-terminal catalytic domain, the editing domain and the C-terminal C-Ala domain. The editing domain removes incorrectly charged amino acids, while the C-Ala domain, along with tRNA(Ala), serves as a bridge to cooperatively bring together the editing and aminoacylation centers thus stimulating deacylation of misacylated tRNAs.</text>
</comment>
<dbReference type="Gene3D" id="6.10.250.550">
    <property type="match status" value="1"/>
</dbReference>
<dbReference type="FunFam" id="3.10.310.40:FF:000001">
    <property type="entry name" value="Alanine--tRNA ligase"/>
    <property type="match status" value="1"/>
</dbReference>
<evidence type="ECO:0000313" key="16">
    <source>
        <dbReference type="Proteomes" id="UP000191905"/>
    </source>
</evidence>
<evidence type="ECO:0000256" key="2">
    <source>
        <dbReference type="ARBA" id="ARBA00008226"/>
    </source>
</evidence>
<dbReference type="GO" id="GO:0045892">
    <property type="term" value="P:negative regulation of DNA-templated transcription"/>
    <property type="evidence" value="ECO:0007669"/>
    <property type="project" value="TreeGrafter"/>
</dbReference>
<dbReference type="HAMAP" id="MF_00036_B">
    <property type="entry name" value="Ala_tRNA_synth_B"/>
    <property type="match status" value="1"/>
</dbReference>
<dbReference type="PANTHER" id="PTHR11777:SF9">
    <property type="entry name" value="ALANINE--TRNA LIGASE, CYTOPLASMIC"/>
    <property type="match status" value="1"/>
</dbReference>
<dbReference type="CDD" id="cd00673">
    <property type="entry name" value="AlaRS_core"/>
    <property type="match status" value="1"/>
</dbReference>
<evidence type="ECO:0000256" key="5">
    <source>
        <dbReference type="ARBA" id="ARBA00022723"/>
    </source>
</evidence>
<evidence type="ECO:0000313" key="15">
    <source>
        <dbReference type="EMBL" id="OQM76650.1"/>
    </source>
</evidence>
<dbReference type="GO" id="GO:0004813">
    <property type="term" value="F:alanine-tRNA ligase activity"/>
    <property type="evidence" value="ECO:0007669"/>
    <property type="project" value="UniProtKB-UniRule"/>
</dbReference>
<dbReference type="EMBL" id="MDET01000006">
    <property type="protein sequence ID" value="OQM76650.1"/>
    <property type="molecule type" value="Genomic_DNA"/>
</dbReference>
<comment type="similarity">
    <text evidence="2 12">Belongs to the class-II aminoacyl-tRNA synthetase family.</text>
</comment>
<keyword evidence="11 12" id="KW-0030">Aminoacyl-tRNA synthetase</keyword>
<dbReference type="Gene3D" id="2.40.30.130">
    <property type="match status" value="1"/>
</dbReference>
<dbReference type="EC" id="6.1.1.7" evidence="12"/>
<evidence type="ECO:0000256" key="1">
    <source>
        <dbReference type="ARBA" id="ARBA00004496"/>
    </source>
</evidence>
<evidence type="ECO:0000256" key="9">
    <source>
        <dbReference type="ARBA" id="ARBA00022884"/>
    </source>
</evidence>
<dbReference type="STRING" id="1873176.BFN67_13550"/>
<dbReference type="GO" id="GO:0006419">
    <property type="term" value="P:alanyl-tRNA aminoacylation"/>
    <property type="evidence" value="ECO:0007669"/>
    <property type="project" value="UniProtKB-UniRule"/>
</dbReference>
<feature type="binding site" evidence="12">
    <location>
        <position position="564"/>
    </location>
    <ligand>
        <name>Zn(2+)</name>
        <dbReference type="ChEBI" id="CHEBI:29105"/>
    </ligand>
</feature>
<evidence type="ECO:0000256" key="7">
    <source>
        <dbReference type="ARBA" id="ARBA00022833"/>
    </source>
</evidence>
<proteinExistence type="inferred from homology"/>
<comment type="subcellular location">
    <subcellularLocation>
        <location evidence="1 12">Cytoplasm</location>
    </subcellularLocation>
</comment>
<accession>A0A1V8RTX3</accession>
<dbReference type="Gene3D" id="3.10.310.40">
    <property type="match status" value="1"/>
</dbReference>
<feature type="region of interest" description="Disordered" evidence="13">
    <location>
        <begin position="851"/>
        <end position="870"/>
    </location>
</feature>